<keyword evidence="2" id="KW-0812">Transmembrane</keyword>
<feature type="transmembrane region" description="Helical" evidence="2">
    <location>
        <begin position="81"/>
        <end position="100"/>
    </location>
</feature>
<name>A0A4S4AHC3_9RHOO</name>
<proteinExistence type="predicted"/>
<gene>
    <name evidence="3" type="ORF">E6O51_16925</name>
</gene>
<keyword evidence="2" id="KW-1133">Transmembrane helix</keyword>
<feature type="transmembrane region" description="Helical" evidence="2">
    <location>
        <begin position="156"/>
        <end position="182"/>
    </location>
</feature>
<dbReference type="EMBL" id="SSOD01000015">
    <property type="protein sequence ID" value="THF58672.1"/>
    <property type="molecule type" value="Genomic_DNA"/>
</dbReference>
<feature type="transmembrane region" description="Helical" evidence="2">
    <location>
        <begin position="48"/>
        <end position="69"/>
    </location>
</feature>
<evidence type="ECO:0000256" key="2">
    <source>
        <dbReference type="SAM" id="Phobius"/>
    </source>
</evidence>
<dbReference type="RefSeq" id="WP_136386186.1">
    <property type="nucleotide sequence ID" value="NZ_SSOD01000015.1"/>
</dbReference>
<dbReference type="OrthoDB" id="8970555at2"/>
<evidence type="ECO:0000256" key="1">
    <source>
        <dbReference type="SAM" id="MobiDB-lite"/>
    </source>
</evidence>
<accession>A0A4S4AHC3</accession>
<protein>
    <submittedName>
        <fullName evidence="3">Uncharacterized protein</fullName>
    </submittedName>
</protein>
<evidence type="ECO:0000313" key="4">
    <source>
        <dbReference type="Proteomes" id="UP000307956"/>
    </source>
</evidence>
<feature type="region of interest" description="Disordered" evidence="1">
    <location>
        <begin position="1"/>
        <end position="20"/>
    </location>
</feature>
<feature type="transmembrane region" description="Helical" evidence="2">
    <location>
        <begin position="112"/>
        <end position="136"/>
    </location>
</feature>
<keyword evidence="4" id="KW-1185">Reference proteome</keyword>
<keyword evidence="2" id="KW-0472">Membrane</keyword>
<feature type="compositionally biased region" description="Polar residues" evidence="1">
    <location>
        <begin position="1"/>
        <end position="16"/>
    </location>
</feature>
<sequence>MQSRTEAPTSRNSIASDSLRPRRDTAVASSAAECSLAWRTPWLSWQAFAWLTATLMAPPFWGIGLMLMIDARSDHPAFWPSAMAAVAISQFVAILSANQCHHRRPFRHRSHLLLWHWGISTVTAGVLLLLVGWWSGFLPGIFSGSSGAAVAGIDTAVLWSLATATGFGLLSSLPGGLVCAWLNFTRTPAHSGTEGLHACL</sequence>
<organism evidence="3 4">
    <name type="scientific">Pseudothauera rhizosphaerae</name>
    <dbReference type="NCBI Taxonomy" id="2565932"/>
    <lineage>
        <taxon>Bacteria</taxon>
        <taxon>Pseudomonadati</taxon>
        <taxon>Pseudomonadota</taxon>
        <taxon>Betaproteobacteria</taxon>
        <taxon>Rhodocyclales</taxon>
        <taxon>Zoogloeaceae</taxon>
        <taxon>Pseudothauera</taxon>
    </lineage>
</organism>
<dbReference type="Proteomes" id="UP000307956">
    <property type="component" value="Unassembled WGS sequence"/>
</dbReference>
<comment type="caution">
    <text evidence="3">The sequence shown here is derived from an EMBL/GenBank/DDBJ whole genome shotgun (WGS) entry which is preliminary data.</text>
</comment>
<reference evidence="3 4" key="1">
    <citation type="submission" date="2019-04" db="EMBL/GenBank/DDBJ databases">
        <title>Azoarcus rhizosphaerae sp. nov. isolated from rhizosphere of Ficus religiosa.</title>
        <authorList>
            <person name="Lin S.-Y."/>
            <person name="Hameed A."/>
            <person name="Hsu Y.-H."/>
            <person name="Young C.-C."/>
        </authorList>
    </citation>
    <scope>NUCLEOTIDE SEQUENCE [LARGE SCALE GENOMIC DNA]</scope>
    <source>
        <strain evidence="3 4">CC-YHH848</strain>
    </source>
</reference>
<evidence type="ECO:0000313" key="3">
    <source>
        <dbReference type="EMBL" id="THF58672.1"/>
    </source>
</evidence>
<dbReference type="AlphaFoldDB" id="A0A4S4AHC3"/>